<feature type="compositionally biased region" description="Basic and acidic residues" evidence="1">
    <location>
        <begin position="182"/>
        <end position="191"/>
    </location>
</feature>
<gene>
    <name evidence="3" type="ORF">BESB_022670</name>
</gene>
<keyword evidence="4" id="KW-1185">Reference proteome</keyword>
<keyword evidence="2" id="KW-0812">Transmembrane</keyword>
<organism evidence="3 4">
    <name type="scientific">Besnoitia besnoiti</name>
    <name type="common">Apicomplexan protozoan</name>
    <dbReference type="NCBI Taxonomy" id="94643"/>
    <lineage>
        <taxon>Eukaryota</taxon>
        <taxon>Sar</taxon>
        <taxon>Alveolata</taxon>
        <taxon>Apicomplexa</taxon>
        <taxon>Conoidasida</taxon>
        <taxon>Coccidia</taxon>
        <taxon>Eucoccidiorida</taxon>
        <taxon>Eimeriorina</taxon>
        <taxon>Sarcocystidae</taxon>
        <taxon>Besnoitia</taxon>
    </lineage>
</organism>
<evidence type="ECO:0000256" key="1">
    <source>
        <dbReference type="SAM" id="MobiDB-lite"/>
    </source>
</evidence>
<feature type="region of interest" description="Disordered" evidence="1">
    <location>
        <begin position="1"/>
        <end position="63"/>
    </location>
</feature>
<keyword evidence="2" id="KW-1133">Transmembrane helix</keyword>
<proteinExistence type="predicted"/>
<sequence>MTVAAPCPAGRRPGDTHPFPHHPRVSQSPSSLSPFPPASPLSASSSSSSGTARGMAGNSPAFSSSLPARAASCGSLKSSMDAFAASQFSAPSLPAAAAGGAPSVLAGGALRQGDYSELGATARGRAPRSLRASLPDGRRRLLLVAAEARRFAHAAAAFAADHARVSLRDESWRGEGAPQAEAARHEPQMCSREDAQRLGGECGASQEEDADEDAVVSRAKAIQLLLALRAAQVTVEETLAWITEGEDGRAPLAAEIAFCEQTLEALQEAGEALLRVPLLAHLGVPLYAASGEAEPTPPKDVQPLAVASEVAEGEAPFELTDAVLELWAAEGLSTDDEEDRGREAARAAPASLEEAHSELGSAATAEEIRGDRAKEPEHALSKAESGSMLVGPRDIRPAAPAFYVSAPAQTRHPADAARVERQALLAPAASRRGAHGSMRLRRRHQGTSKGARAGGTGGLAEGKGKEEEGLEQELLDFAHVMKEEATRYGEVIQRDRDRLQRTGEAQQRHLDRTHVAVKDTKSLIYGTGFGFFYAMILLVIGCILFTLVVSFILFTPG</sequence>
<evidence type="ECO:0000256" key="2">
    <source>
        <dbReference type="SAM" id="Phobius"/>
    </source>
</evidence>
<feature type="transmembrane region" description="Helical" evidence="2">
    <location>
        <begin position="531"/>
        <end position="554"/>
    </location>
</feature>
<reference evidence="3 4" key="1">
    <citation type="submission" date="2017-09" db="EMBL/GenBank/DDBJ databases">
        <title>Genome sequencing of Besnoitia besnoiti strain Bb-Ger1.</title>
        <authorList>
            <person name="Schares G."/>
            <person name="Venepally P."/>
            <person name="Lorenzi H.A."/>
        </authorList>
    </citation>
    <scope>NUCLEOTIDE SEQUENCE [LARGE SCALE GENOMIC DNA]</scope>
    <source>
        <strain evidence="3 4">Bb-Ger1</strain>
    </source>
</reference>
<dbReference type="RefSeq" id="XP_029215784.1">
    <property type="nucleotide sequence ID" value="XM_029360969.1"/>
</dbReference>
<evidence type="ECO:0000313" key="3">
    <source>
        <dbReference type="EMBL" id="PFH31775.1"/>
    </source>
</evidence>
<evidence type="ECO:0008006" key="5">
    <source>
        <dbReference type="Google" id="ProtNLM"/>
    </source>
</evidence>
<dbReference type="EMBL" id="NWUJ01000013">
    <property type="protein sequence ID" value="PFH31775.1"/>
    <property type="molecule type" value="Genomic_DNA"/>
</dbReference>
<dbReference type="GeneID" id="40307327"/>
<feature type="region of interest" description="Disordered" evidence="1">
    <location>
        <begin position="427"/>
        <end position="465"/>
    </location>
</feature>
<feature type="region of interest" description="Disordered" evidence="1">
    <location>
        <begin position="170"/>
        <end position="191"/>
    </location>
</feature>
<dbReference type="OrthoDB" id="10418598at2759"/>
<protein>
    <recommendedName>
        <fullName evidence="5">Transmembrane protein</fullName>
    </recommendedName>
</protein>
<keyword evidence="2" id="KW-0472">Membrane</keyword>
<feature type="compositionally biased region" description="Low complexity" evidence="1">
    <location>
        <begin position="40"/>
        <end position="49"/>
    </location>
</feature>
<feature type="region of interest" description="Disordered" evidence="1">
    <location>
        <begin position="332"/>
        <end position="392"/>
    </location>
</feature>
<dbReference type="STRING" id="94643.A0A2A9M1B4"/>
<evidence type="ECO:0000313" key="4">
    <source>
        <dbReference type="Proteomes" id="UP000224006"/>
    </source>
</evidence>
<name>A0A2A9M1B4_BESBE</name>
<dbReference type="AlphaFoldDB" id="A0A2A9M1B4"/>
<accession>A0A2A9M1B4</accession>
<dbReference type="Proteomes" id="UP000224006">
    <property type="component" value="Chromosome XII"/>
</dbReference>
<feature type="compositionally biased region" description="Gly residues" evidence="1">
    <location>
        <begin position="452"/>
        <end position="461"/>
    </location>
</feature>
<feature type="compositionally biased region" description="Basic and acidic residues" evidence="1">
    <location>
        <begin position="366"/>
        <end position="381"/>
    </location>
</feature>
<comment type="caution">
    <text evidence="3">The sequence shown here is derived from an EMBL/GenBank/DDBJ whole genome shotgun (WGS) entry which is preliminary data.</text>
</comment>
<dbReference type="KEGG" id="bbes:BESB_022670"/>
<dbReference type="VEuPathDB" id="ToxoDB:BESB_022670"/>
<feature type="compositionally biased region" description="Basic residues" evidence="1">
    <location>
        <begin position="432"/>
        <end position="446"/>
    </location>
</feature>